<protein>
    <submittedName>
        <fullName evidence="1">Uncharacterized protein</fullName>
    </submittedName>
</protein>
<dbReference type="OrthoDB" id="2106017at2759"/>
<dbReference type="Proteomes" id="UP000193642">
    <property type="component" value="Unassembled WGS sequence"/>
</dbReference>
<gene>
    <name evidence="1" type="ORF">BCR33DRAFT_13374</name>
</gene>
<accession>A0A1Y2CPI5</accession>
<reference evidence="1 2" key="1">
    <citation type="submission" date="2016-07" db="EMBL/GenBank/DDBJ databases">
        <title>Pervasive Adenine N6-methylation of Active Genes in Fungi.</title>
        <authorList>
            <consortium name="DOE Joint Genome Institute"/>
            <person name="Mondo S.J."/>
            <person name="Dannebaum R.O."/>
            <person name="Kuo R.C."/>
            <person name="Labutti K."/>
            <person name="Haridas S."/>
            <person name="Kuo A."/>
            <person name="Salamov A."/>
            <person name="Ahrendt S.R."/>
            <person name="Lipzen A."/>
            <person name="Sullivan W."/>
            <person name="Andreopoulos W.B."/>
            <person name="Clum A."/>
            <person name="Lindquist E."/>
            <person name="Daum C."/>
            <person name="Ramamoorthy G.K."/>
            <person name="Gryganskyi A."/>
            <person name="Culley D."/>
            <person name="Magnuson J.K."/>
            <person name="James T.Y."/>
            <person name="O'Malley M.A."/>
            <person name="Stajich J.E."/>
            <person name="Spatafora J.W."/>
            <person name="Visel A."/>
            <person name="Grigoriev I.V."/>
        </authorList>
    </citation>
    <scope>NUCLEOTIDE SEQUENCE [LARGE SCALE GENOMIC DNA]</scope>
    <source>
        <strain evidence="1 2">JEL800</strain>
    </source>
</reference>
<comment type="caution">
    <text evidence="1">The sequence shown here is derived from an EMBL/GenBank/DDBJ whole genome shotgun (WGS) entry which is preliminary data.</text>
</comment>
<organism evidence="1 2">
    <name type="scientific">Rhizoclosmatium globosum</name>
    <dbReference type="NCBI Taxonomy" id="329046"/>
    <lineage>
        <taxon>Eukaryota</taxon>
        <taxon>Fungi</taxon>
        <taxon>Fungi incertae sedis</taxon>
        <taxon>Chytridiomycota</taxon>
        <taxon>Chytridiomycota incertae sedis</taxon>
        <taxon>Chytridiomycetes</taxon>
        <taxon>Chytridiales</taxon>
        <taxon>Chytriomycetaceae</taxon>
        <taxon>Rhizoclosmatium</taxon>
    </lineage>
</organism>
<proteinExistence type="predicted"/>
<sequence length="235" mass="24704">MRHYIPFAAIASVFPLPSNAQSHTATECTVANEFLCAIQCGKVLIQCTALGTGVTLPPLDDQAAVCNNGKIDYVTNCVLAAAVATPVPLALPQLQTTNDQTVIAFLTANINNGGKSAIVSLTNPNVQPPIPPTRTASQICAELLAKAVPELPNEGLFFCVDLFRFGRCHNGQVIINQFMPFDANPLVRACANNAGFCAGVPSTNPCVIDAAKAVAASKTVEYFLLPTVGVMFNQA</sequence>
<evidence type="ECO:0000313" key="1">
    <source>
        <dbReference type="EMBL" id="ORY48903.1"/>
    </source>
</evidence>
<evidence type="ECO:0000313" key="2">
    <source>
        <dbReference type="Proteomes" id="UP000193642"/>
    </source>
</evidence>
<dbReference type="EMBL" id="MCGO01000010">
    <property type="protein sequence ID" value="ORY48903.1"/>
    <property type="molecule type" value="Genomic_DNA"/>
</dbReference>
<name>A0A1Y2CPI5_9FUNG</name>
<keyword evidence="2" id="KW-1185">Reference proteome</keyword>
<dbReference type="AlphaFoldDB" id="A0A1Y2CPI5"/>